<dbReference type="SUPFAM" id="SSF56672">
    <property type="entry name" value="DNA/RNA polymerases"/>
    <property type="match status" value="1"/>
</dbReference>
<keyword evidence="6" id="KW-0804">Transcription</keyword>
<sequence>METAPNLQAFEYSVEDARRLKREEDRAYHRAINQHSALRAAGREGSTSYGTALFENYAETVAVAIDGLLTKLIQDPSLAGKHYSAWGFLLHFCNRGPRSIALITLGVIIDNITRGLTRKVMAYRIGKALQAEFKAIRIHQAKGQTLLRQLKKELGRGVVKQSVMRQLQVGHDKWTVTECRELGLLLLELIASNTTLIQFEGQRVAPTECSQELIDLAPPRPLPVRSLPRLVRLQPWEGAMRGGKQLVTSRKVMDLSHITDESVQPVLQVINFVEGQALEYDPWMLQQQRAAWDADLPLFPVSREPSEPFERRETVIKRVRVEEVLRQGEEISGLPFWLEHDMCFRGRVYAGSRTGSHQGPDHQKALINFRAKEQVNGSAFDRMLEAAGTHYGLKTDWNSRRAWAANRRDLFRRIAANPLDQIDHWKHAADPWQFLQIVKAIADHLEDDRCASGVPIRYDQTCSGLGHIGALIRDRELCRATNMIGHRRSDIYTEVMQLVRNQLELDLHSFDFAASRNAEFWLQQELGRGLAKGPVMTSVYGSRYFGLVDQFTSWLQEKNPGVSVADWEKQYTRPAQYMARQFSAVVKRELEGCLKLEQWLKDVSKACTKKNKRVEFNSPSGFPVALGAEVDKKQKVTSDLYGQKAWSFAEEGHQPGTLSARATNRGITANVIHVIDASYCHLVLCRCAGVGAQALSNHDCFAVRPSDATFLHGALLQEMRALHMPEWLNVIREEVSQNAGVKLPKAPYKGNVCEAQIGENPYVFS</sequence>
<dbReference type="EC" id="2.7.7.6" evidence="2"/>
<protein>
    <recommendedName>
        <fullName evidence="2">DNA-directed RNA polymerase</fullName>
        <ecNumber evidence="2">2.7.7.6</ecNumber>
    </recommendedName>
</protein>
<dbReference type="PROSITE" id="PS00489">
    <property type="entry name" value="RNA_POL_PHAGE_2"/>
    <property type="match status" value="1"/>
</dbReference>
<dbReference type="GO" id="GO:0003899">
    <property type="term" value="F:DNA-directed RNA polymerase activity"/>
    <property type="evidence" value="ECO:0007669"/>
    <property type="project" value="UniProtKB-EC"/>
</dbReference>
<evidence type="ECO:0000256" key="6">
    <source>
        <dbReference type="ARBA" id="ARBA00023163"/>
    </source>
</evidence>
<evidence type="ECO:0000259" key="8">
    <source>
        <dbReference type="Pfam" id="PF00940"/>
    </source>
</evidence>
<dbReference type="InterPro" id="IPR043502">
    <property type="entry name" value="DNA/RNA_pol_sf"/>
</dbReference>
<dbReference type="GO" id="GO:0006351">
    <property type="term" value="P:DNA-templated transcription"/>
    <property type="evidence" value="ECO:0007669"/>
    <property type="project" value="InterPro"/>
</dbReference>
<dbReference type="Gene3D" id="1.10.287.280">
    <property type="match status" value="1"/>
</dbReference>
<dbReference type="Gene3D" id="1.10.1320.10">
    <property type="entry name" value="DNA-directed RNA polymerase, N-terminal domain"/>
    <property type="match status" value="1"/>
</dbReference>
<evidence type="ECO:0000256" key="3">
    <source>
        <dbReference type="ARBA" id="ARBA00022478"/>
    </source>
</evidence>
<evidence type="ECO:0000313" key="9">
    <source>
        <dbReference type="EMBL" id="BAQ94429.1"/>
    </source>
</evidence>
<evidence type="ECO:0000256" key="7">
    <source>
        <dbReference type="ARBA" id="ARBA00048552"/>
    </source>
</evidence>
<dbReference type="PANTHER" id="PTHR10102:SF0">
    <property type="entry name" value="DNA-DIRECTED RNA POLYMERASE, MITOCHONDRIAL"/>
    <property type="match status" value="1"/>
</dbReference>
<evidence type="ECO:0000256" key="1">
    <source>
        <dbReference type="ARBA" id="ARBA00009493"/>
    </source>
</evidence>
<dbReference type="InterPro" id="IPR002092">
    <property type="entry name" value="DNA-dir_Rpol_phage-type"/>
</dbReference>
<dbReference type="EMBL" id="AP013548">
    <property type="protein sequence ID" value="BAQ94429.1"/>
    <property type="molecule type" value="Genomic_DNA"/>
</dbReference>
<evidence type="ECO:0000313" key="10">
    <source>
        <dbReference type="Proteomes" id="UP000504725"/>
    </source>
</evidence>
<dbReference type="InterPro" id="IPR046950">
    <property type="entry name" value="DNA-dir_Rpol_C_phage-type"/>
</dbReference>
<evidence type="ECO:0000256" key="4">
    <source>
        <dbReference type="ARBA" id="ARBA00022679"/>
    </source>
</evidence>
<dbReference type="GO" id="GO:0003677">
    <property type="term" value="F:DNA binding"/>
    <property type="evidence" value="ECO:0007669"/>
    <property type="project" value="InterPro"/>
</dbReference>
<comment type="similarity">
    <text evidence="1">Belongs to the phage and mitochondrial RNA polymerase family.</text>
</comment>
<keyword evidence="5" id="KW-0548">Nucleotidyltransferase</keyword>
<evidence type="ECO:0000256" key="5">
    <source>
        <dbReference type="ARBA" id="ARBA00022695"/>
    </source>
</evidence>
<proteinExistence type="inferred from homology"/>
<keyword evidence="10" id="KW-1185">Reference proteome</keyword>
<keyword evidence="4" id="KW-0808">Transferase</keyword>
<feature type="domain" description="DNA-directed RNA polymerase C-terminal" evidence="8">
    <location>
        <begin position="394"/>
        <end position="740"/>
    </location>
</feature>
<dbReference type="PANTHER" id="PTHR10102">
    <property type="entry name" value="DNA-DIRECTED RNA POLYMERASE, MITOCHONDRIAL"/>
    <property type="match status" value="1"/>
</dbReference>
<reference evidence="9 10" key="1">
    <citation type="journal article" date="2013" name="PLoS Genet.">
        <title>Expanding the Marine Virosphere Using Metagenomics.</title>
        <authorList>
            <person name="Mizuno C.M."/>
            <person name="Rodriguez-Valera F."/>
            <person name="Kimes N.E."/>
            <person name="Ghai R."/>
        </authorList>
    </citation>
    <scope>NUCLEOTIDE SEQUENCE [LARGE SCALE GENOMIC DNA]</scope>
    <source>
        <strain evidence="9">UvMED-CGR-U-MedDCM-OCT-S38-C3</strain>
    </source>
</reference>
<name>A0A6S4P8N1_9CAUD</name>
<dbReference type="InterPro" id="IPR037159">
    <property type="entry name" value="RNA_POL_N_sf"/>
</dbReference>
<dbReference type="KEGG" id="vg:55412197"/>
<organism evidence="9 10">
    <name type="scientific">uncultured phage_MedDCM-OCT-S38-C3</name>
    <dbReference type="NCBI Taxonomy" id="2740803"/>
    <lineage>
        <taxon>Viruses</taxon>
        <taxon>Duplodnaviria</taxon>
        <taxon>Heunggongvirae</taxon>
        <taxon>Uroviricota</taxon>
        <taxon>Caudoviricetes</taxon>
        <taxon>Autographivirales</taxon>
        <taxon>Stopalavirus</taxon>
        <taxon>Stopalavirus S38C3</taxon>
    </lineage>
</organism>
<dbReference type="Proteomes" id="UP000504725">
    <property type="component" value="Segment"/>
</dbReference>
<dbReference type="Gene3D" id="1.10.150.20">
    <property type="entry name" value="5' to 3' exonuclease, C-terminal subdomain"/>
    <property type="match status" value="1"/>
</dbReference>
<accession>A0A6S4P8N1</accession>
<evidence type="ECO:0000256" key="2">
    <source>
        <dbReference type="ARBA" id="ARBA00012418"/>
    </source>
</evidence>
<keyword evidence="3 9" id="KW-0240">DNA-directed RNA polymerase</keyword>
<dbReference type="RefSeq" id="YP_009777926.1">
    <property type="nucleotide sequence ID" value="NC_047707.1"/>
</dbReference>
<comment type="catalytic activity">
    <reaction evidence="7">
        <text>RNA(n) + a ribonucleoside 5'-triphosphate = RNA(n+1) + diphosphate</text>
        <dbReference type="Rhea" id="RHEA:21248"/>
        <dbReference type="Rhea" id="RHEA-COMP:14527"/>
        <dbReference type="Rhea" id="RHEA-COMP:17342"/>
        <dbReference type="ChEBI" id="CHEBI:33019"/>
        <dbReference type="ChEBI" id="CHEBI:61557"/>
        <dbReference type="ChEBI" id="CHEBI:140395"/>
        <dbReference type="EC" id="2.7.7.6"/>
    </reaction>
</comment>
<dbReference type="Pfam" id="PF00940">
    <property type="entry name" value="RNA_pol"/>
    <property type="match status" value="1"/>
</dbReference>
<dbReference type="GO" id="GO:0000428">
    <property type="term" value="C:DNA-directed RNA polymerase complex"/>
    <property type="evidence" value="ECO:0007669"/>
    <property type="project" value="UniProtKB-KW"/>
</dbReference>
<dbReference type="GeneID" id="55412197"/>